<reference evidence="2" key="2">
    <citation type="submission" date="2022-10" db="EMBL/GenBank/DDBJ databases">
        <authorList>
            <person name="Trinh H.N."/>
        </authorList>
    </citation>
    <scope>NUCLEOTIDE SEQUENCE</scope>
    <source>
        <strain evidence="2">RN2-1</strain>
    </source>
</reference>
<dbReference type="RefSeq" id="WP_264713136.1">
    <property type="nucleotide sequence ID" value="NZ_JAPDNT010000004.1"/>
</dbReference>
<comment type="caution">
    <text evidence="2">The sequence shown here is derived from an EMBL/GenBank/DDBJ whole genome shotgun (WGS) entry which is preliminary data.</text>
</comment>
<dbReference type="CDD" id="cd00448">
    <property type="entry name" value="YjgF_YER057c_UK114_family"/>
    <property type="match status" value="1"/>
</dbReference>
<dbReference type="SUPFAM" id="SSF55298">
    <property type="entry name" value="YjgF-like"/>
    <property type="match status" value="1"/>
</dbReference>
<keyword evidence="3" id="KW-1185">Reference proteome</keyword>
<proteinExistence type="inferred from homology"/>
<reference evidence="2" key="1">
    <citation type="submission" date="2022-09" db="EMBL/GenBank/DDBJ databases">
        <title>Rhodovastum sp. nov. RN2-1 isolated from soil in Seongnam, South Korea.</title>
        <authorList>
            <person name="Le N.T."/>
        </authorList>
    </citation>
    <scope>NUCLEOTIDE SEQUENCE</scope>
    <source>
        <strain evidence="2">RN2-1</strain>
    </source>
</reference>
<dbReference type="EMBL" id="JAPDNT010000004">
    <property type="protein sequence ID" value="MCW3474493.1"/>
    <property type="molecule type" value="Genomic_DNA"/>
</dbReference>
<dbReference type="AlphaFoldDB" id="A0AA41YM49"/>
<organism evidence="2 3">
    <name type="scientific">Limobrevibacterium gyesilva</name>
    <dbReference type="NCBI Taxonomy" id="2991712"/>
    <lineage>
        <taxon>Bacteria</taxon>
        <taxon>Pseudomonadati</taxon>
        <taxon>Pseudomonadota</taxon>
        <taxon>Alphaproteobacteria</taxon>
        <taxon>Acetobacterales</taxon>
        <taxon>Acetobacteraceae</taxon>
        <taxon>Limobrevibacterium</taxon>
    </lineage>
</organism>
<dbReference type="PANTHER" id="PTHR11803:SF58">
    <property type="entry name" value="PROTEIN HMF1-RELATED"/>
    <property type="match status" value="1"/>
</dbReference>
<protein>
    <submittedName>
        <fullName evidence="2">RidA family protein</fullName>
    </submittedName>
</protein>
<accession>A0AA41YM49</accession>
<evidence type="ECO:0000256" key="1">
    <source>
        <dbReference type="ARBA" id="ARBA00010552"/>
    </source>
</evidence>
<dbReference type="PANTHER" id="PTHR11803">
    <property type="entry name" value="2-IMINOBUTANOATE/2-IMINOPROPANOATE DEAMINASE RIDA"/>
    <property type="match status" value="1"/>
</dbReference>
<name>A0AA41YM49_9PROT</name>
<dbReference type="GO" id="GO:0019239">
    <property type="term" value="F:deaminase activity"/>
    <property type="evidence" value="ECO:0007669"/>
    <property type="project" value="TreeGrafter"/>
</dbReference>
<dbReference type="Gene3D" id="3.30.1330.40">
    <property type="entry name" value="RutC-like"/>
    <property type="match status" value="1"/>
</dbReference>
<dbReference type="InterPro" id="IPR006175">
    <property type="entry name" value="YjgF/YER057c/UK114"/>
</dbReference>
<dbReference type="Pfam" id="PF01042">
    <property type="entry name" value="Ribonuc_L-PSP"/>
    <property type="match status" value="1"/>
</dbReference>
<dbReference type="GO" id="GO:0005829">
    <property type="term" value="C:cytosol"/>
    <property type="evidence" value="ECO:0007669"/>
    <property type="project" value="TreeGrafter"/>
</dbReference>
<comment type="similarity">
    <text evidence="1">Belongs to the RutC family.</text>
</comment>
<sequence>MQRRDINAPDAPAPASPYTQAVEITGATRTLYVSGQIPADRNGTVPDDITAQCRLAWANVEAQLRAAGMSLDNIVKVTTIMPDHANLGASRAVRAEVLGDRRPGSTLIVGGLANPAWKIEIEVIACV</sequence>
<gene>
    <name evidence="2" type="ORF">OL599_07840</name>
</gene>
<dbReference type="Proteomes" id="UP001165679">
    <property type="component" value="Unassembled WGS sequence"/>
</dbReference>
<dbReference type="InterPro" id="IPR035959">
    <property type="entry name" value="RutC-like_sf"/>
</dbReference>
<evidence type="ECO:0000313" key="3">
    <source>
        <dbReference type="Proteomes" id="UP001165679"/>
    </source>
</evidence>
<evidence type="ECO:0000313" key="2">
    <source>
        <dbReference type="EMBL" id="MCW3474493.1"/>
    </source>
</evidence>